<dbReference type="InterPro" id="IPR002481">
    <property type="entry name" value="FUR"/>
</dbReference>
<dbReference type="CDD" id="cd07153">
    <property type="entry name" value="Fur_like"/>
    <property type="match status" value="1"/>
</dbReference>
<evidence type="ECO:0000256" key="6">
    <source>
        <dbReference type="ARBA" id="ARBA00023015"/>
    </source>
</evidence>
<reference evidence="11 12" key="1">
    <citation type="submission" date="2013-08" db="EMBL/GenBank/DDBJ databases">
        <authorList>
            <person name="Huang J."/>
            <person name="Wang G."/>
        </authorList>
    </citation>
    <scope>NUCLEOTIDE SEQUENCE [LARGE SCALE GENOMIC DNA]</scope>
    <source>
        <strain evidence="11 12">JSM 072002</strain>
    </source>
</reference>
<dbReference type="EMBL" id="AVPG01000019">
    <property type="protein sequence ID" value="KGX85762.1"/>
    <property type="molecule type" value="Genomic_DNA"/>
</dbReference>
<dbReference type="PANTHER" id="PTHR33202:SF1">
    <property type="entry name" value="FERRIC UPTAKE REGULATION PROTEIN"/>
    <property type="match status" value="1"/>
</dbReference>
<evidence type="ECO:0000256" key="4">
    <source>
        <dbReference type="ARBA" id="ARBA00022491"/>
    </source>
</evidence>
<gene>
    <name evidence="11" type="ORF">N784_08125</name>
</gene>
<evidence type="ECO:0000256" key="10">
    <source>
        <dbReference type="PIRSR" id="PIRSR602481-2"/>
    </source>
</evidence>
<keyword evidence="10" id="KW-0408">Iron</keyword>
<keyword evidence="9" id="KW-0479">Metal-binding</keyword>
<evidence type="ECO:0000256" key="9">
    <source>
        <dbReference type="PIRSR" id="PIRSR602481-1"/>
    </source>
</evidence>
<proteinExistence type="inferred from homology"/>
<feature type="binding site" evidence="9">
    <location>
        <position position="96"/>
    </location>
    <ligand>
        <name>Zn(2+)</name>
        <dbReference type="ChEBI" id="CHEBI:29105"/>
    </ligand>
</feature>
<protein>
    <submittedName>
        <fullName evidence="11">Fur family transcriptional regulator</fullName>
    </submittedName>
</protein>
<dbReference type="Gene3D" id="3.30.1490.190">
    <property type="match status" value="1"/>
</dbReference>
<keyword evidence="3" id="KW-0963">Cytoplasm</keyword>
<comment type="cofactor">
    <cofactor evidence="9">
        <name>Zn(2+)</name>
        <dbReference type="ChEBI" id="CHEBI:29105"/>
    </cofactor>
    <text evidence="9">Binds 1 zinc ion per subunit.</text>
</comment>
<dbReference type="GO" id="GO:0005737">
    <property type="term" value="C:cytoplasm"/>
    <property type="evidence" value="ECO:0007669"/>
    <property type="project" value="UniProtKB-SubCell"/>
</dbReference>
<dbReference type="GO" id="GO:0003700">
    <property type="term" value="F:DNA-binding transcription factor activity"/>
    <property type="evidence" value="ECO:0007669"/>
    <property type="project" value="InterPro"/>
</dbReference>
<dbReference type="Proteomes" id="UP000030401">
    <property type="component" value="Unassembled WGS sequence"/>
</dbReference>
<dbReference type="OrthoDB" id="8659436at2"/>
<feature type="binding site" evidence="9">
    <location>
        <position position="133"/>
    </location>
    <ligand>
        <name>Zn(2+)</name>
        <dbReference type="ChEBI" id="CHEBI:29105"/>
    </ligand>
</feature>
<dbReference type="InterPro" id="IPR043135">
    <property type="entry name" value="Fur_C"/>
</dbReference>
<dbReference type="GO" id="GO:0045892">
    <property type="term" value="P:negative regulation of DNA-templated transcription"/>
    <property type="evidence" value="ECO:0007669"/>
    <property type="project" value="TreeGrafter"/>
</dbReference>
<feature type="binding site" evidence="9">
    <location>
        <position position="130"/>
    </location>
    <ligand>
        <name>Zn(2+)</name>
        <dbReference type="ChEBI" id="CHEBI:29105"/>
    </ligand>
</feature>
<name>A0A0A5HQ62_9BACI</name>
<feature type="binding site" evidence="10">
    <location>
        <position position="87"/>
    </location>
    <ligand>
        <name>Fe cation</name>
        <dbReference type="ChEBI" id="CHEBI:24875"/>
    </ligand>
</feature>
<keyword evidence="8" id="KW-0804">Transcription</keyword>
<dbReference type="InterPro" id="IPR036390">
    <property type="entry name" value="WH_DNA-bd_sf"/>
</dbReference>
<dbReference type="SUPFAM" id="SSF46785">
    <property type="entry name" value="Winged helix' DNA-binding domain"/>
    <property type="match status" value="1"/>
</dbReference>
<dbReference type="Pfam" id="PF01475">
    <property type="entry name" value="FUR"/>
    <property type="match status" value="1"/>
</dbReference>
<comment type="cofactor">
    <cofactor evidence="10">
        <name>Mn(2+)</name>
        <dbReference type="ChEBI" id="CHEBI:29035"/>
    </cofactor>
    <cofactor evidence="10">
        <name>Fe(2+)</name>
        <dbReference type="ChEBI" id="CHEBI:29033"/>
    </cofactor>
    <text evidence="10">Binds 1 Mn(2+) or Fe(2+) ion per subunit.</text>
</comment>
<keyword evidence="7" id="KW-0238">DNA-binding</keyword>
<dbReference type="InterPro" id="IPR036388">
    <property type="entry name" value="WH-like_DNA-bd_sf"/>
</dbReference>
<keyword evidence="12" id="KW-1185">Reference proteome</keyword>
<dbReference type="STRING" id="1385512.N784_08125"/>
<feature type="binding site" evidence="9">
    <location>
        <position position="93"/>
    </location>
    <ligand>
        <name>Zn(2+)</name>
        <dbReference type="ChEBI" id="CHEBI:29105"/>
    </ligand>
</feature>
<feature type="binding site" evidence="10">
    <location>
        <position position="122"/>
    </location>
    <ligand>
        <name>Fe cation</name>
        <dbReference type="ChEBI" id="CHEBI:24875"/>
    </ligand>
</feature>
<evidence type="ECO:0000313" key="11">
    <source>
        <dbReference type="EMBL" id="KGX85762.1"/>
    </source>
</evidence>
<organism evidence="11 12">
    <name type="scientific">Pontibacillus litoralis JSM 072002</name>
    <dbReference type="NCBI Taxonomy" id="1385512"/>
    <lineage>
        <taxon>Bacteria</taxon>
        <taxon>Bacillati</taxon>
        <taxon>Bacillota</taxon>
        <taxon>Bacilli</taxon>
        <taxon>Bacillales</taxon>
        <taxon>Bacillaceae</taxon>
        <taxon>Pontibacillus</taxon>
    </lineage>
</organism>
<evidence type="ECO:0000256" key="7">
    <source>
        <dbReference type="ARBA" id="ARBA00023125"/>
    </source>
</evidence>
<dbReference type="eggNOG" id="COG0735">
    <property type="taxonomic scope" value="Bacteria"/>
</dbReference>
<comment type="subcellular location">
    <subcellularLocation>
        <location evidence="1">Cytoplasm</location>
    </subcellularLocation>
</comment>
<evidence type="ECO:0000256" key="8">
    <source>
        <dbReference type="ARBA" id="ARBA00023163"/>
    </source>
</evidence>
<dbReference type="AlphaFoldDB" id="A0A0A5HQ62"/>
<dbReference type="RefSeq" id="WP_036835118.1">
    <property type="nucleotide sequence ID" value="NZ_AVPG01000019.1"/>
</dbReference>
<comment type="caution">
    <text evidence="11">The sequence shown here is derived from an EMBL/GenBank/DDBJ whole genome shotgun (WGS) entry which is preliminary data.</text>
</comment>
<evidence type="ECO:0000313" key="12">
    <source>
        <dbReference type="Proteomes" id="UP000030401"/>
    </source>
</evidence>
<dbReference type="GO" id="GO:0008270">
    <property type="term" value="F:zinc ion binding"/>
    <property type="evidence" value="ECO:0007669"/>
    <property type="project" value="TreeGrafter"/>
</dbReference>
<evidence type="ECO:0000256" key="1">
    <source>
        <dbReference type="ARBA" id="ARBA00004496"/>
    </source>
</evidence>
<dbReference type="GO" id="GO:1900376">
    <property type="term" value="P:regulation of secondary metabolite biosynthetic process"/>
    <property type="evidence" value="ECO:0007669"/>
    <property type="project" value="TreeGrafter"/>
</dbReference>
<dbReference type="GO" id="GO:0000976">
    <property type="term" value="F:transcription cis-regulatory region binding"/>
    <property type="evidence" value="ECO:0007669"/>
    <property type="project" value="TreeGrafter"/>
</dbReference>
<keyword evidence="4" id="KW-0678">Repressor</keyword>
<dbReference type="Gene3D" id="1.10.10.10">
    <property type="entry name" value="Winged helix-like DNA-binding domain superfamily/Winged helix DNA-binding domain"/>
    <property type="match status" value="1"/>
</dbReference>
<evidence type="ECO:0000256" key="2">
    <source>
        <dbReference type="ARBA" id="ARBA00007957"/>
    </source>
</evidence>
<evidence type="ECO:0000256" key="3">
    <source>
        <dbReference type="ARBA" id="ARBA00022490"/>
    </source>
</evidence>
<dbReference type="PANTHER" id="PTHR33202">
    <property type="entry name" value="ZINC UPTAKE REGULATION PROTEIN"/>
    <property type="match status" value="1"/>
</dbReference>
<accession>A0A0A5HQ62</accession>
<keyword evidence="5 9" id="KW-0862">Zinc</keyword>
<evidence type="ECO:0000256" key="5">
    <source>
        <dbReference type="ARBA" id="ARBA00022833"/>
    </source>
</evidence>
<sequence>MNVQHGLDRLMKKGYKYTKKREDILRYFNQENRYWSAKDLLRSMRASHESISFDTIYRNLYLFVQLDILEVTDLNGEKHFRIKCDKHHHHFICLMCGITKEINLCPIHDVIKELPHYFIEDHKFEVYGTCPTCKSA</sequence>
<keyword evidence="6" id="KW-0805">Transcription regulation</keyword>
<comment type="similarity">
    <text evidence="2">Belongs to the Fur family.</text>
</comment>